<feature type="region of interest" description="Disordered" evidence="1">
    <location>
        <begin position="55"/>
        <end position="85"/>
    </location>
</feature>
<evidence type="ECO:0000256" key="1">
    <source>
        <dbReference type="SAM" id="MobiDB-lite"/>
    </source>
</evidence>
<sequence length="85" mass="8812">MPAVPQGARPGKAGDRWDEGVAAARTEVCGSASENSGAMAEAAAVLTVSEGGIVAGQSHDHDSDPQLVGERTTRPAYRYSPRFDL</sequence>
<protein>
    <submittedName>
        <fullName evidence="2">Uncharacterized protein</fullName>
    </submittedName>
</protein>
<name>A0ABN3DUW6_9ACTN</name>
<dbReference type="Proteomes" id="UP001500305">
    <property type="component" value="Unassembled WGS sequence"/>
</dbReference>
<proteinExistence type="predicted"/>
<comment type="caution">
    <text evidence="2">The sequence shown here is derived from an EMBL/GenBank/DDBJ whole genome shotgun (WGS) entry which is preliminary data.</text>
</comment>
<keyword evidence="3" id="KW-1185">Reference proteome</keyword>
<evidence type="ECO:0000313" key="2">
    <source>
        <dbReference type="EMBL" id="GAA2241906.1"/>
    </source>
</evidence>
<gene>
    <name evidence="2" type="ORF">GCM10010430_24360</name>
</gene>
<reference evidence="2 3" key="1">
    <citation type="journal article" date="2019" name="Int. J. Syst. Evol. Microbiol.">
        <title>The Global Catalogue of Microorganisms (GCM) 10K type strain sequencing project: providing services to taxonomists for standard genome sequencing and annotation.</title>
        <authorList>
            <consortium name="The Broad Institute Genomics Platform"/>
            <consortium name="The Broad Institute Genome Sequencing Center for Infectious Disease"/>
            <person name="Wu L."/>
            <person name="Ma J."/>
        </authorList>
    </citation>
    <scope>NUCLEOTIDE SEQUENCE [LARGE SCALE GENOMIC DNA]</scope>
    <source>
        <strain evidence="2 3">JCM 7356</strain>
    </source>
</reference>
<accession>A0ABN3DUW6</accession>
<organism evidence="2 3">
    <name type="scientific">Kitasatospora cystarginea</name>
    <dbReference type="NCBI Taxonomy" id="58350"/>
    <lineage>
        <taxon>Bacteria</taxon>
        <taxon>Bacillati</taxon>
        <taxon>Actinomycetota</taxon>
        <taxon>Actinomycetes</taxon>
        <taxon>Kitasatosporales</taxon>
        <taxon>Streptomycetaceae</taxon>
        <taxon>Kitasatospora</taxon>
    </lineage>
</organism>
<dbReference type="EMBL" id="BAAATR010000008">
    <property type="protein sequence ID" value="GAA2241906.1"/>
    <property type="molecule type" value="Genomic_DNA"/>
</dbReference>
<evidence type="ECO:0000313" key="3">
    <source>
        <dbReference type="Proteomes" id="UP001500305"/>
    </source>
</evidence>